<dbReference type="PROSITE" id="PS50088">
    <property type="entry name" value="ANK_REPEAT"/>
    <property type="match status" value="2"/>
</dbReference>
<dbReference type="Pfam" id="PF13920">
    <property type="entry name" value="zf-C3HC4_3"/>
    <property type="match status" value="1"/>
</dbReference>
<dbReference type="PANTHER" id="PTHR24173">
    <property type="entry name" value="ANKYRIN REPEAT CONTAINING"/>
    <property type="match status" value="1"/>
</dbReference>
<keyword evidence="1" id="KW-0677">Repeat</keyword>
<evidence type="ECO:0000259" key="6">
    <source>
        <dbReference type="PROSITE" id="PS50089"/>
    </source>
</evidence>
<evidence type="ECO:0008006" key="9">
    <source>
        <dbReference type="Google" id="ProtNLM"/>
    </source>
</evidence>
<evidence type="ECO:0000256" key="3">
    <source>
        <dbReference type="PROSITE-ProRule" id="PRU00023"/>
    </source>
</evidence>
<dbReference type="RefSeq" id="XP_024577880.1">
    <property type="nucleotide sequence ID" value="XM_024727288.1"/>
</dbReference>
<dbReference type="SUPFAM" id="SSF50729">
    <property type="entry name" value="PH domain-like"/>
    <property type="match status" value="1"/>
</dbReference>
<dbReference type="InterPro" id="IPR013083">
    <property type="entry name" value="Znf_RING/FYVE/PHD"/>
</dbReference>
<keyword evidence="4" id="KW-0479">Metal-binding</keyword>
<evidence type="ECO:0000259" key="5">
    <source>
        <dbReference type="PROSITE" id="PS50003"/>
    </source>
</evidence>
<dbReference type="CDD" id="cd23129">
    <property type="entry name" value="RING-HC_XBAT35-like"/>
    <property type="match status" value="1"/>
</dbReference>
<dbReference type="SMART" id="SM00184">
    <property type="entry name" value="RING"/>
    <property type="match status" value="1"/>
</dbReference>
<dbReference type="InterPro" id="IPR002110">
    <property type="entry name" value="Ankyrin_rpt"/>
</dbReference>
<dbReference type="InterPro" id="IPR001849">
    <property type="entry name" value="PH_domain"/>
</dbReference>
<dbReference type="OMA" id="SMLGFWK"/>
<evidence type="ECO:0000256" key="2">
    <source>
        <dbReference type="ARBA" id="ARBA00023043"/>
    </source>
</evidence>
<dbReference type="Pfam" id="PF12796">
    <property type="entry name" value="Ank_2"/>
    <property type="match status" value="1"/>
</dbReference>
<dbReference type="SMART" id="SM00248">
    <property type="entry name" value="ANK"/>
    <property type="match status" value="3"/>
</dbReference>
<dbReference type="GO" id="GO:0008270">
    <property type="term" value="F:zinc ion binding"/>
    <property type="evidence" value="ECO:0007669"/>
    <property type="project" value="UniProtKB-KW"/>
</dbReference>
<dbReference type="InterPro" id="IPR036770">
    <property type="entry name" value="Ankyrin_rpt-contain_sf"/>
</dbReference>
<dbReference type="GeneID" id="36406907"/>
<dbReference type="STRING" id="4781.A0A0P1AJU0"/>
<dbReference type="PROSITE" id="PS50297">
    <property type="entry name" value="ANK_REP_REGION"/>
    <property type="match status" value="2"/>
</dbReference>
<name>A0A0P1AJU0_PLAHL</name>
<dbReference type="InterPro" id="IPR001841">
    <property type="entry name" value="Znf_RING"/>
</dbReference>
<reference evidence="8" key="1">
    <citation type="submission" date="2014-09" db="EMBL/GenBank/DDBJ databases">
        <authorList>
            <person name="Sharma Rahul"/>
            <person name="Thines Marco"/>
        </authorList>
    </citation>
    <scope>NUCLEOTIDE SEQUENCE [LARGE SCALE GENOMIC DNA]</scope>
</reference>
<evidence type="ECO:0000313" key="7">
    <source>
        <dbReference type="EMBL" id="CEG41511.1"/>
    </source>
</evidence>
<dbReference type="Gene3D" id="1.25.40.20">
    <property type="entry name" value="Ankyrin repeat-containing domain"/>
    <property type="match status" value="1"/>
</dbReference>
<keyword evidence="8" id="KW-1185">Reference proteome</keyword>
<organism evidence="7 8">
    <name type="scientific">Plasmopara halstedii</name>
    <name type="common">Downy mildew of sunflower</name>
    <dbReference type="NCBI Taxonomy" id="4781"/>
    <lineage>
        <taxon>Eukaryota</taxon>
        <taxon>Sar</taxon>
        <taxon>Stramenopiles</taxon>
        <taxon>Oomycota</taxon>
        <taxon>Peronosporomycetes</taxon>
        <taxon>Peronosporales</taxon>
        <taxon>Peronosporaceae</taxon>
        <taxon>Plasmopara</taxon>
    </lineage>
</organism>
<keyword evidence="2 3" id="KW-0040">ANK repeat</keyword>
<dbReference type="InterPro" id="IPR011993">
    <property type="entry name" value="PH-like_dom_sf"/>
</dbReference>
<dbReference type="SUPFAM" id="SSF48403">
    <property type="entry name" value="Ankyrin repeat"/>
    <property type="match status" value="1"/>
</dbReference>
<dbReference type="SUPFAM" id="SSF57850">
    <property type="entry name" value="RING/U-box"/>
    <property type="match status" value="1"/>
</dbReference>
<dbReference type="Proteomes" id="UP000054928">
    <property type="component" value="Unassembled WGS sequence"/>
</dbReference>
<dbReference type="EMBL" id="CCYD01000553">
    <property type="protein sequence ID" value="CEG41511.1"/>
    <property type="molecule type" value="Genomic_DNA"/>
</dbReference>
<dbReference type="PROSITE" id="PS50089">
    <property type="entry name" value="ZF_RING_2"/>
    <property type="match status" value="1"/>
</dbReference>
<protein>
    <recommendedName>
        <fullName evidence="9">FOG: Ankyrin repeat</fullName>
    </recommendedName>
</protein>
<dbReference type="OrthoDB" id="74448at2759"/>
<keyword evidence="4" id="KW-0863">Zinc-finger</keyword>
<evidence type="ECO:0000256" key="4">
    <source>
        <dbReference type="PROSITE-ProRule" id="PRU00175"/>
    </source>
</evidence>
<feature type="repeat" description="ANK" evidence="3">
    <location>
        <begin position="63"/>
        <end position="95"/>
    </location>
</feature>
<accession>A0A0P1AJU0</accession>
<dbReference type="Pfam" id="PF00169">
    <property type="entry name" value="PH"/>
    <property type="match status" value="1"/>
</dbReference>
<dbReference type="SMART" id="SM00233">
    <property type="entry name" value="PH"/>
    <property type="match status" value="1"/>
</dbReference>
<dbReference type="AlphaFoldDB" id="A0A0P1AJU0"/>
<feature type="repeat" description="ANK" evidence="3">
    <location>
        <begin position="27"/>
        <end position="60"/>
    </location>
</feature>
<feature type="domain" description="RING-type" evidence="6">
    <location>
        <begin position="373"/>
        <end position="412"/>
    </location>
</feature>
<evidence type="ECO:0000256" key="1">
    <source>
        <dbReference type="ARBA" id="ARBA00022737"/>
    </source>
</evidence>
<dbReference type="PANTHER" id="PTHR24173:SF74">
    <property type="entry name" value="ANKYRIN REPEAT DOMAIN-CONTAINING PROTEIN 16"/>
    <property type="match status" value="1"/>
</dbReference>
<keyword evidence="4" id="KW-0862">Zinc</keyword>
<proteinExistence type="predicted"/>
<dbReference type="Gene3D" id="2.30.29.30">
    <property type="entry name" value="Pleckstrin-homology domain (PH domain)/Phosphotyrosine-binding domain (PTB)"/>
    <property type="match status" value="1"/>
</dbReference>
<dbReference type="Gene3D" id="3.30.40.10">
    <property type="entry name" value="Zinc/RING finger domain, C3HC4 (zinc finger)"/>
    <property type="match status" value="1"/>
</dbReference>
<sequence length="421" mass="46515">MKKLQQIINKDREGARHVLLDWPHPVNGTTALMVAAMKKNGADPVRALIDVGADLEATDEGKRRSTALHYAAYHNRVAQLELLLNAGANVFALNGKGHTALDVARLRGRKEAAAALTSRLQVHCDWLYIRSKSMLGFWKRRWCVLLACNSKLTSTELCIFRGPHKAHPKAVIWQDTKAETTTYCSRISNTKANAFKLDTGIIYQNLGGRRYSRYRSSGRTHVHKSNFQPSEFFFACDSEEARDAWINALEGQLCGGDSTNTALSSTFMGSPQIENECYRTTEGALPSGDPLVAEPIGRSTLFSHSNAADISMNQEPIRPTAPTFIEENESYTWYDLFGLPALAEQEGLEFPVATVITISGDPDEPQPVLEDRCIVCMDNNRDSVCIPCGHVAGCLDCMRAVTQENLSCPICRAHVDGVVRI</sequence>
<evidence type="ECO:0000313" key="8">
    <source>
        <dbReference type="Proteomes" id="UP000054928"/>
    </source>
</evidence>
<dbReference type="CDD" id="cd00821">
    <property type="entry name" value="PH"/>
    <property type="match status" value="1"/>
</dbReference>
<dbReference type="PROSITE" id="PS50003">
    <property type="entry name" value="PH_DOMAIN"/>
    <property type="match status" value="1"/>
</dbReference>
<feature type="domain" description="PH" evidence="5">
    <location>
        <begin position="120"/>
        <end position="254"/>
    </location>
</feature>